<reference evidence="2" key="1">
    <citation type="journal article" date="2021" name="Nat. Commun.">
        <title>Genetic determinants of endophytism in the Arabidopsis root mycobiome.</title>
        <authorList>
            <person name="Mesny F."/>
            <person name="Miyauchi S."/>
            <person name="Thiergart T."/>
            <person name="Pickel B."/>
            <person name="Atanasova L."/>
            <person name="Karlsson M."/>
            <person name="Huettel B."/>
            <person name="Barry K.W."/>
            <person name="Haridas S."/>
            <person name="Chen C."/>
            <person name="Bauer D."/>
            <person name="Andreopoulos W."/>
            <person name="Pangilinan J."/>
            <person name="LaButti K."/>
            <person name="Riley R."/>
            <person name="Lipzen A."/>
            <person name="Clum A."/>
            <person name="Drula E."/>
            <person name="Henrissat B."/>
            <person name="Kohler A."/>
            <person name="Grigoriev I.V."/>
            <person name="Martin F.M."/>
            <person name="Hacquard S."/>
        </authorList>
    </citation>
    <scope>NUCLEOTIDE SEQUENCE</scope>
    <source>
        <strain evidence="2">MPI-CAGE-CH-0230</strain>
    </source>
</reference>
<dbReference type="GeneID" id="70179009"/>
<sequence length="508" mass="57937">MALLSSAPELEVQARAQIQEWIQGGELRRVQYNVTLPTIVNSPTDPLSYREIVAETTAVSHHVSNSIRAFYKQLGLQHAGLGKPDDDISATIIIDTQSFEGDAPCNHRRFHSRRLSLHDAETLQDLDFVSLFALRSAPSRSAVESQDMRPLSPLLLLNCLAHLPAVKELYVPWLWERPMPCTVPSEPMREHHSRPWEGPLRDARHEFGAAILEPEKYLAGGRIPATLTEVGLHFWTPCQIPKEDQSIPRPNLIYPADHDPVSMGLRQLATQLQVLDVRALITEDMFPPATAPAEEQWVHMRRLQIEFHLLRPDGRWYFTGPRGEDPHDADQGGFRISNTGHYPPEPDRAEDKATDEEWEGDRYGGSSSDYVPDMFRIEPCRERIEPLLAAFAQALSRKNMPALEVAELFAVLWWSPSESREEEYDVEDPDDWAPPDTHRWGVKYIAADEDESSNHGGPVVQWQVGEWRPSQRILSLFEALGRQEWRDFEYGHGRDLGSFDLTLQKRLH</sequence>
<evidence type="ECO:0000256" key="1">
    <source>
        <dbReference type="SAM" id="MobiDB-lite"/>
    </source>
</evidence>
<evidence type="ECO:0000313" key="2">
    <source>
        <dbReference type="EMBL" id="KAH7037062.1"/>
    </source>
</evidence>
<keyword evidence="3" id="KW-1185">Reference proteome</keyword>
<dbReference type="OrthoDB" id="5985073at2759"/>
<gene>
    <name evidence="2" type="ORF">B0I36DRAFT_236427</name>
</gene>
<protein>
    <submittedName>
        <fullName evidence="2">Uncharacterized protein</fullName>
    </submittedName>
</protein>
<name>A0A9P9BTL5_9PEZI</name>
<dbReference type="RefSeq" id="XP_046016183.1">
    <property type="nucleotide sequence ID" value="XM_046149463.1"/>
</dbReference>
<proteinExistence type="predicted"/>
<organism evidence="2 3">
    <name type="scientific">Microdochium trichocladiopsis</name>
    <dbReference type="NCBI Taxonomy" id="1682393"/>
    <lineage>
        <taxon>Eukaryota</taxon>
        <taxon>Fungi</taxon>
        <taxon>Dikarya</taxon>
        <taxon>Ascomycota</taxon>
        <taxon>Pezizomycotina</taxon>
        <taxon>Sordariomycetes</taxon>
        <taxon>Xylariomycetidae</taxon>
        <taxon>Xylariales</taxon>
        <taxon>Microdochiaceae</taxon>
        <taxon>Microdochium</taxon>
    </lineage>
</organism>
<dbReference type="AlphaFoldDB" id="A0A9P9BTL5"/>
<evidence type="ECO:0000313" key="3">
    <source>
        <dbReference type="Proteomes" id="UP000756346"/>
    </source>
</evidence>
<feature type="region of interest" description="Disordered" evidence="1">
    <location>
        <begin position="321"/>
        <end position="365"/>
    </location>
</feature>
<accession>A0A9P9BTL5</accession>
<dbReference type="Proteomes" id="UP000756346">
    <property type="component" value="Unassembled WGS sequence"/>
</dbReference>
<dbReference type="EMBL" id="JAGTJQ010000002">
    <property type="protein sequence ID" value="KAH7037062.1"/>
    <property type="molecule type" value="Genomic_DNA"/>
</dbReference>
<comment type="caution">
    <text evidence="2">The sequence shown here is derived from an EMBL/GenBank/DDBJ whole genome shotgun (WGS) entry which is preliminary data.</text>
</comment>